<proteinExistence type="predicted"/>
<feature type="transmembrane region" description="Helical" evidence="1">
    <location>
        <begin position="75"/>
        <end position="95"/>
    </location>
</feature>
<dbReference type="OrthoDB" id="1122739at2"/>
<dbReference type="AlphaFoldDB" id="A0A1G8KM35"/>
<dbReference type="RefSeq" id="WP_093148652.1">
    <property type="nucleotide sequence ID" value="NZ_FNEK01000003.1"/>
</dbReference>
<protein>
    <submittedName>
        <fullName evidence="2">Uncharacterized protein</fullName>
    </submittedName>
</protein>
<dbReference type="Proteomes" id="UP000199382">
    <property type="component" value="Unassembled WGS sequence"/>
</dbReference>
<organism evidence="2 3">
    <name type="scientific">Aliiruegeria lutimaris</name>
    <dbReference type="NCBI Taxonomy" id="571298"/>
    <lineage>
        <taxon>Bacteria</taxon>
        <taxon>Pseudomonadati</taxon>
        <taxon>Pseudomonadota</taxon>
        <taxon>Alphaproteobacteria</taxon>
        <taxon>Rhodobacterales</taxon>
        <taxon>Roseobacteraceae</taxon>
        <taxon>Aliiruegeria</taxon>
    </lineage>
</organism>
<evidence type="ECO:0000313" key="3">
    <source>
        <dbReference type="Proteomes" id="UP000199382"/>
    </source>
</evidence>
<dbReference type="STRING" id="571298.SAMN04488026_100329"/>
<evidence type="ECO:0000313" key="2">
    <source>
        <dbReference type="EMBL" id="SDI44442.1"/>
    </source>
</evidence>
<feature type="transmembrane region" description="Helical" evidence="1">
    <location>
        <begin position="5"/>
        <end position="27"/>
    </location>
</feature>
<sequence length="127" mass="13383">MRWHILIGGAAIVFGTLTILSGGMVLWGPQAVREGAGDIVLPVLWFNAFSGPAYVAAGVGIVFRRAWAVTLSRVIATAIAIVLGVFVILILAGSAWEARTLVAMVVRLAFWIVAARIASLARNEIAG</sequence>
<keyword evidence="1" id="KW-0472">Membrane</keyword>
<feature type="transmembrane region" description="Helical" evidence="1">
    <location>
        <begin position="101"/>
        <end position="121"/>
    </location>
</feature>
<accession>A0A1G8KM35</accession>
<keyword evidence="3" id="KW-1185">Reference proteome</keyword>
<keyword evidence="1" id="KW-1133">Transmembrane helix</keyword>
<reference evidence="2 3" key="1">
    <citation type="submission" date="2016-10" db="EMBL/GenBank/DDBJ databases">
        <authorList>
            <person name="de Groot N.N."/>
        </authorList>
    </citation>
    <scope>NUCLEOTIDE SEQUENCE [LARGE SCALE GENOMIC DNA]</scope>
    <source>
        <strain evidence="2 3">DSM 25294</strain>
    </source>
</reference>
<name>A0A1G8KM35_9RHOB</name>
<feature type="transmembrane region" description="Helical" evidence="1">
    <location>
        <begin position="39"/>
        <end position="63"/>
    </location>
</feature>
<gene>
    <name evidence="2" type="ORF">SAMN04488026_100329</name>
</gene>
<keyword evidence="1" id="KW-0812">Transmembrane</keyword>
<evidence type="ECO:0000256" key="1">
    <source>
        <dbReference type="SAM" id="Phobius"/>
    </source>
</evidence>
<dbReference type="EMBL" id="FNEK01000003">
    <property type="protein sequence ID" value="SDI44442.1"/>
    <property type="molecule type" value="Genomic_DNA"/>
</dbReference>